<feature type="transmembrane region" description="Helical" evidence="12">
    <location>
        <begin position="84"/>
        <end position="102"/>
    </location>
</feature>
<feature type="transmembrane region" description="Helical" evidence="12">
    <location>
        <begin position="151"/>
        <end position="179"/>
    </location>
</feature>
<dbReference type="HAMAP" id="MF_01006">
    <property type="entry name" value="Undec_diphosphatase"/>
    <property type="match status" value="1"/>
</dbReference>
<keyword evidence="7" id="KW-0378">Hydrolase</keyword>
<dbReference type="NCBIfam" id="TIGR00753">
    <property type="entry name" value="undec_PP_bacA"/>
    <property type="match status" value="1"/>
</dbReference>
<keyword evidence="6 12" id="KW-0812">Transmembrane</keyword>
<comment type="similarity">
    <text evidence="2">Belongs to the UppP family.</text>
</comment>
<dbReference type="NCBIfam" id="NF001389">
    <property type="entry name" value="PRK00281.1-2"/>
    <property type="match status" value="1"/>
</dbReference>
<dbReference type="NCBIfam" id="NF001391">
    <property type="entry name" value="PRK00281.1-5"/>
    <property type="match status" value="1"/>
</dbReference>
<keyword evidence="8 12" id="KW-1133">Transmembrane helix</keyword>
<dbReference type="NCBIfam" id="NF001390">
    <property type="entry name" value="PRK00281.1-4"/>
    <property type="match status" value="1"/>
</dbReference>
<comment type="caution">
    <text evidence="13">The sequence shown here is derived from an EMBL/GenBank/DDBJ whole genome shotgun (WGS) entry which is preliminary data.</text>
</comment>
<evidence type="ECO:0000256" key="12">
    <source>
        <dbReference type="SAM" id="Phobius"/>
    </source>
</evidence>
<evidence type="ECO:0000256" key="9">
    <source>
        <dbReference type="ARBA" id="ARBA00023136"/>
    </source>
</evidence>
<evidence type="ECO:0000256" key="1">
    <source>
        <dbReference type="ARBA" id="ARBA00004651"/>
    </source>
</evidence>
<dbReference type="GO" id="GO:0050380">
    <property type="term" value="F:undecaprenyl-diphosphatase activity"/>
    <property type="evidence" value="ECO:0007669"/>
    <property type="project" value="UniProtKB-EC"/>
</dbReference>
<evidence type="ECO:0000256" key="10">
    <source>
        <dbReference type="ARBA" id="ARBA00032707"/>
    </source>
</evidence>
<evidence type="ECO:0000256" key="7">
    <source>
        <dbReference type="ARBA" id="ARBA00022801"/>
    </source>
</evidence>
<evidence type="ECO:0000256" key="5">
    <source>
        <dbReference type="ARBA" id="ARBA00022475"/>
    </source>
</evidence>
<dbReference type="Pfam" id="PF02673">
    <property type="entry name" value="BacA"/>
    <property type="match status" value="1"/>
</dbReference>
<dbReference type="EC" id="3.6.1.27" evidence="3"/>
<feature type="transmembrane region" description="Helical" evidence="12">
    <location>
        <begin position="42"/>
        <end position="63"/>
    </location>
</feature>
<feature type="transmembrane region" description="Helical" evidence="12">
    <location>
        <begin position="185"/>
        <end position="207"/>
    </location>
</feature>
<evidence type="ECO:0000256" key="3">
    <source>
        <dbReference type="ARBA" id="ARBA00012374"/>
    </source>
</evidence>
<accession>K1SGM6</accession>
<evidence type="ECO:0000256" key="2">
    <source>
        <dbReference type="ARBA" id="ARBA00010621"/>
    </source>
</evidence>
<dbReference type="InterPro" id="IPR003824">
    <property type="entry name" value="UppP"/>
</dbReference>
<gene>
    <name evidence="13" type="ORF">OBE_09317</name>
</gene>
<protein>
    <recommendedName>
        <fullName evidence="4">Undecaprenyl-diphosphatase</fullName>
        <ecNumber evidence="3">3.6.1.27</ecNumber>
    </recommendedName>
    <alternativeName>
        <fullName evidence="10">Undecaprenyl pyrophosphate phosphatase</fullName>
    </alternativeName>
</protein>
<evidence type="ECO:0000256" key="6">
    <source>
        <dbReference type="ARBA" id="ARBA00022692"/>
    </source>
</evidence>
<name>K1SGM6_9ZZZZ</name>
<evidence type="ECO:0000256" key="4">
    <source>
        <dbReference type="ARBA" id="ARBA00021581"/>
    </source>
</evidence>
<proteinExistence type="inferred from homology"/>
<evidence type="ECO:0000256" key="11">
    <source>
        <dbReference type="ARBA" id="ARBA00047594"/>
    </source>
</evidence>
<dbReference type="EMBL" id="AJWZ01006433">
    <property type="protein sequence ID" value="EKC59802.1"/>
    <property type="molecule type" value="Genomic_DNA"/>
</dbReference>
<dbReference type="PANTHER" id="PTHR30622">
    <property type="entry name" value="UNDECAPRENYL-DIPHOSPHATASE"/>
    <property type="match status" value="1"/>
</dbReference>
<feature type="transmembrane region" description="Helical" evidence="12">
    <location>
        <begin position="108"/>
        <end position="130"/>
    </location>
</feature>
<comment type="subcellular location">
    <subcellularLocation>
        <location evidence="1">Cell membrane</location>
        <topology evidence="1">Multi-pass membrane protein</topology>
    </subcellularLocation>
</comment>
<dbReference type="AlphaFoldDB" id="K1SGM6"/>
<dbReference type="GO" id="GO:0005886">
    <property type="term" value="C:plasma membrane"/>
    <property type="evidence" value="ECO:0007669"/>
    <property type="project" value="UniProtKB-SubCell"/>
</dbReference>
<evidence type="ECO:0000256" key="8">
    <source>
        <dbReference type="ARBA" id="ARBA00022989"/>
    </source>
</evidence>
<keyword evidence="9 12" id="KW-0472">Membrane</keyword>
<reference evidence="13" key="1">
    <citation type="journal article" date="2013" name="Environ. Microbiol.">
        <title>Microbiota from the distal guts of lean and obese adolescents exhibit partial functional redundancy besides clear differences in community structure.</title>
        <authorList>
            <person name="Ferrer M."/>
            <person name="Ruiz A."/>
            <person name="Lanza F."/>
            <person name="Haange S.B."/>
            <person name="Oberbach A."/>
            <person name="Till H."/>
            <person name="Bargiela R."/>
            <person name="Campoy C."/>
            <person name="Segura M.T."/>
            <person name="Richter M."/>
            <person name="von Bergen M."/>
            <person name="Seifert J."/>
            <person name="Suarez A."/>
        </authorList>
    </citation>
    <scope>NUCLEOTIDE SEQUENCE</scope>
</reference>
<dbReference type="PANTHER" id="PTHR30622:SF3">
    <property type="entry name" value="UNDECAPRENYL-DIPHOSPHATASE"/>
    <property type="match status" value="1"/>
</dbReference>
<comment type="catalytic activity">
    <reaction evidence="11">
        <text>di-trans,octa-cis-undecaprenyl diphosphate + H2O = di-trans,octa-cis-undecaprenyl phosphate + phosphate + H(+)</text>
        <dbReference type="Rhea" id="RHEA:28094"/>
        <dbReference type="ChEBI" id="CHEBI:15377"/>
        <dbReference type="ChEBI" id="CHEBI:15378"/>
        <dbReference type="ChEBI" id="CHEBI:43474"/>
        <dbReference type="ChEBI" id="CHEBI:58405"/>
        <dbReference type="ChEBI" id="CHEBI:60392"/>
        <dbReference type="EC" id="3.6.1.27"/>
    </reaction>
</comment>
<feature type="transmembrane region" description="Helical" evidence="12">
    <location>
        <begin position="256"/>
        <end position="273"/>
    </location>
</feature>
<feature type="transmembrane region" description="Helical" evidence="12">
    <location>
        <begin position="219"/>
        <end position="244"/>
    </location>
</feature>
<organism evidence="13">
    <name type="scientific">human gut metagenome</name>
    <dbReference type="NCBI Taxonomy" id="408170"/>
    <lineage>
        <taxon>unclassified sequences</taxon>
        <taxon>metagenomes</taxon>
        <taxon>organismal metagenomes</taxon>
    </lineage>
</organism>
<evidence type="ECO:0000313" key="13">
    <source>
        <dbReference type="EMBL" id="EKC59802.1"/>
    </source>
</evidence>
<sequence length="274" mass="30451">MEIIKAILFGIVEGITEWLPISSTGHMILLNEFINLNVSKDFYSLFEVVIQLGAIMAVVVMYFKTIWPFGFGKTKKETKETFNLWGKILVACVPAAIIGILLDDWLDAHLYNSIVVSLMLIIYGIIFIVVESKNMGKGKTENLNDITYKQALGVGVFQLLSLIPGTSRSGATIIGGLILGLKRSVAAQFTFFLAIPVMFGASLLKLLKYIMKVGVAFQAGELALLGIGCLVAFIVSILVIKFLMNYIRKHDFKVFGYYRIVLGIIVLLYFFIIK</sequence>
<keyword evidence="5" id="KW-1003">Cell membrane</keyword>